<evidence type="ECO:0000313" key="4">
    <source>
        <dbReference type="Proteomes" id="UP001596990"/>
    </source>
</evidence>
<dbReference type="SUPFAM" id="SSF55811">
    <property type="entry name" value="Nudix"/>
    <property type="match status" value="1"/>
</dbReference>
<dbReference type="GO" id="GO:0016787">
    <property type="term" value="F:hydrolase activity"/>
    <property type="evidence" value="ECO:0007669"/>
    <property type="project" value="UniProtKB-KW"/>
</dbReference>
<dbReference type="RefSeq" id="WP_386056788.1">
    <property type="nucleotide sequence ID" value="NZ_JBHTKL010000001.1"/>
</dbReference>
<keyword evidence="3" id="KW-0378">Hydrolase</keyword>
<evidence type="ECO:0000259" key="2">
    <source>
        <dbReference type="PROSITE" id="PS51462"/>
    </source>
</evidence>
<comment type="similarity">
    <text evidence="1">Belongs to the Nudix hydrolase family.</text>
</comment>
<dbReference type="Gene3D" id="3.90.79.10">
    <property type="entry name" value="Nucleoside Triphosphate Pyrophosphohydrolase"/>
    <property type="match status" value="1"/>
</dbReference>
<dbReference type="PROSITE" id="PS51462">
    <property type="entry name" value="NUDIX"/>
    <property type="match status" value="1"/>
</dbReference>
<dbReference type="PANTHER" id="PTHR43736:SF1">
    <property type="entry name" value="DIHYDRONEOPTERIN TRIPHOSPHATE DIPHOSPHATASE"/>
    <property type="match status" value="1"/>
</dbReference>
<dbReference type="EMBL" id="JBHTKL010000001">
    <property type="protein sequence ID" value="MFD1018352.1"/>
    <property type="molecule type" value="Genomic_DNA"/>
</dbReference>
<dbReference type="InterPro" id="IPR015797">
    <property type="entry name" value="NUDIX_hydrolase-like_dom_sf"/>
</dbReference>
<reference evidence="4" key="1">
    <citation type="journal article" date="2019" name="Int. J. Syst. Evol. Microbiol.">
        <title>The Global Catalogue of Microorganisms (GCM) 10K type strain sequencing project: providing services to taxonomists for standard genome sequencing and annotation.</title>
        <authorList>
            <consortium name="The Broad Institute Genomics Platform"/>
            <consortium name="The Broad Institute Genome Sequencing Center for Infectious Disease"/>
            <person name="Wu L."/>
            <person name="Ma J."/>
        </authorList>
    </citation>
    <scope>NUCLEOTIDE SEQUENCE [LARGE SCALE GENOMIC DNA]</scope>
    <source>
        <strain evidence="4">CCUG 56607</strain>
    </source>
</reference>
<dbReference type="InterPro" id="IPR000086">
    <property type="entry name" value="NUDIX_hydrolase_dom"/>
</dbReference>
<comment type="caution">
    <text evidence="3">The sequence shown here is derived from an EMBL/GenBank/DDBJ whole genome shotgun (WGS) entry which is preliminary data.</text>
</comment>
<dbReference type="Pfam" id="PF00293">
    <property type="entry name" value="NUDIX"/>
    <property type="match status" value="1"/>
</dbReference>
<evidence type="ECO:0000256" key="1">
    <source>
        <dbReference type="ARBA" id="ARBA00005582"/>
    </source>
</evidence>
<proteinExistence type="inferred from homology"/>
<gene>
    <name evidence="3" type="ORF">ACFQ2J_03980</name>
</gene>
<dbReference type="PANTHER" id="PTHR43736">
    <property type="entry name" value="ADP-RIBOSE PYROPHOSPHATASE"/>
    <property type="match status" value="1"/>
</dbReference>
<dbReference type="CDD" id="cd02883">
    <property type="entry name" value="NUDIX_Hydrolase"/>
    <property type="match status" value="1"/>
</dbReference>
<sequence length="145" mass="16805">MDYLYIVNVEAAIYYEGKFLIIKRSEKEEHAWGLYSLVGGKIDYDEDTSLIMKENLIREVEEEIGIRLDDQLEYIHSTAFKVEDTQVLNVVFLSLSFEGTPFIKSPDEVSEIKWLSNEEIQHSTEIPSWTKQSVQLAAKQLKLTI</sequence>
<evidence type="ECO:0000313" key="3">
    <source>
        <dbReference type="EMBL" id="MFD1018352.1"/>
    </source>
</evidence>
<keyword evidence="4" id="KW-1185">Reference proteome</keyword>
<organism evidence="3 4">
    <name type="scientific">Thalassobacillus hwangdonensis</name>
    <dbReference type="NCBI Taxonomy" id="546108"/>
    <lineage>
        <taxon>Bacteria</taxon>
        <taxon>Bacillati</taxon>
        <taxon>Bacillota</taxon>
        <taxon>Bacilli</taxon>
        <taxon>Bacillales</taxon>
        <taxon>Bacillaceae</taxon>
        <taxon>Thalassobacillus</taxon>
    </lineage>
</organism>
<feature type="domain" description="Nudix hydrolase" evidence="2">
    <location>
        <begin position="4"/>
        <end position="139"/>
    </location>
</feature>
<dbReference type="Proteomes" id="UP001596990">
    <property type="component" value="Unassembled WGS sequence"/>
</dbReference>
<accession>A0ABW3KWU9</accession>
<dbReference type="EC" id="3.6.-.-" evidence="3"/>
<protein>
    <submittedName>
        <fullName evidence="3">NUDIX hydrolase</fullName>
        <ecNumber evidence="3">3.6.-.-</ecNumber>
    </submittedName>
</protein>
<name>A0ABW3KWU9_9BACI</name>